<evidence type="ECO:0000313" key="3">
    <source>
        <dbReference type="Proteomes" id="UP001145069"/>
    </source>
</evidence>
<sequence length="282" mass="32456">MVQQFLENQNLEPAYIQESSREEDLRANIEGLEDLPEEMEQGSYLYASRKIFTQDDFASLEKFSNQKVDVVNNSLIISTFKQPVPINTNSYGETLQANIFNSNSYVFWGKNEESNTLIFFQKFNDRTIYFNRSAVLLIFLNEKGEMVRYVQTMLIDEDEQEEKQDLIKAFDAVFNLYYNTTELSSGDKVTKTGLGYHNLTPLPNGVQVLAPTWNISVNNEKNYFVNAIEGLYYPRDDSSFLRETMVAFLKTLKGSKESTSLRVEFEASLSKIIESTIWGGEK</sequence>
<name>A0A9X3WER5_9BACI</name>
<dbReference type="Pfam" id="PF09648">
    <property type="entry name" value="YycI"/>
    <property type="match status" value="1"/>
</dbReference>
<reference evidence="2" key="1">
    <citation type="submission" date="2022-06" db="EMBL/GenBank/DDBJ databases">
        <title>Aquibacillus sp. a new bacterium isolated from soil saline samples.</title>
        <authorList>
            <person name="Galisteo C."/>
            <person name="De La Haba R."/>
            <person name="Sanchez-Porro C."/>
            <person name="Ventosa A."/>
        </authorList>
    </citation>
    <scope>NUCLEOTIDE SEQUENCE</scope>
    <source>
        <strain evidence="2">3ASR75-54</strain>
    </source>
</reference>
<protein>
    <submittedName>
        <fullName evidence="2">Two-component system regulatory protein YycI</fullName>
    </submittedName>
</protein>
<dbReference type="AlphaFoldDB" id="A0A9X3WER5"/>
<evidence type="ECO:0000259" key="1">
    <source>
        <dbReference type="Pfam" id="PF09648"/>
    </source>
</evidence>
<dbReference type="InterPro" id="IPR018604">
    <property type="entry name" value="YycI-like"/>
</dbReference>
<dbReference type="EMBL" id="JAMQKC010000029">
    <property type="protein sequence ID" value="MDC3418490.1"/>
    <property type="molecule type" value="Genomic_DNA"/>
</dbReference>
<evidence type="ECO:0000313" key="2">
    <source>
        <dbReference type="EMBL" id="MDC3418490.1"/>
    </source>
</evidence>
<organism evidence="2 3">
    <name type="scientific">Aquibacillus salsiterrae</name>
    <dbReference type="NCBI Taxonomy" id="2950439"/>
    <lineage>
        <taxon>Bacteria</taxon>
        <taxon>Bacillati</taxon>
        <taxon>Bacillota</taxon>
        <taxon>Bacilli</taxon>
        <taxon>Bacillales</taxon>
        <taxon>Bacillaceae</taxon>
        <taxon>Aquibacillus</taxon>
    </lineage>
</organism>
<proteinExistence type="predicted"/>
<dbReference type="Gene3D" id="2.40.128.690">
    <property type="entry name" value="YycH protein, domain 3-like"/>
    <property type="match status" value="1"/>
</dbReference>
<dbReference type="RefSeq" id="WP_272447557.1">
    <property type="nucleotide sequence ID" value="NZ_JAMQKC010000029.1"/>
</dbReference>
<feature type="domain" description="Regulatory protein YycH-like" evidence="1">
    <location>
        <begin position="22"/>
        <end position="228"/>
    </location>
</feature>
<dbReference type="GO" id="GO:0016020">
    <property type="term" value="C:membrane"/>
    <property type="evidence" value="ECO:0007669"/>
    <property type="project" value="InterPro"/>
</dbReference>
<gene>
    <name evidence="2" type="ORF">NC799_16545</name>
</gene>
<dbReference type="Proteomes" id="UP001145069">
    <property type="component" value="Unassembled WGS sequence"/>
</dbReference>
<accession>A0A9X3WER5</accession>
<keyword evidence="3" id="KW-1185">Reference proteome</keyword>
<comment type="caution">
    <text evidence="2">The sequence shown here is derived from an EMBL/GenBank/DDBJ whole genome shotgun (WGS) entry which is preliminary data.</text>
</comment>